<sequence length="374" mass="41787">MNFQKPAVKVWDAKRIERRSVPYKHDAQLTVKDVITRAGTKLGIRGHSLVLEGGGTWIDDDDSLICFKDGVLICLASGEKWYPASAATDNDGSSSHSTDSENSASISNGDVQKNGARTQTIRDSRTPLSDISLNSCNQNSISSSCTSAVSGKKVCATTSSDKDREYSIAFISPSNCDSEVIQQLYSISIEDSDDDSSNEDDDTSTDKPRRKQHNQLYADFVPRLSKLRSDIEQELNGWQSKNLKMRKDAVKRARIASSQLIIGEVRMIGHHVDKDKLKRVARTLRDTWPIVFEDKSDGVREGEGISTFERQLRSRNNYCNHLERSEAKKKLLATSIAERNELLYVKIGCTNWQPVNDLSKEDVGAARKYLLGYK</sequence>
<reference evidence="1" key="1">
    <citation type="submission" date="2023-04" db="EMBL/GenBank/DDBJ databases">
        <title>A chromosome-level genome assembly of the parasitoid wasp Eretmocerus hayati.</title>
        <authorList>
            <person name="Zhong Y."/>
            <person name="Liu S."/>
            <person name="Liu Y."/>
        </authorList>
    </citation>
    <scope>NUCLEOTIDE SEQUENCE</scope>
    <source>
        <strain evidence="1">ZJU_SS_LIU_2023</strain>
    </source>
</reference>
<organism evidence="1 2">
    <name type="scientific">Eretmocerus hayati</name>
    <dbReference type="NCBI Taxonomy" id="131215"/>
    <lineage>
        <taxon>Eukaryota</taxon>
        <taxon>Metazoa</taxon>
        <taxon>Ecdysozoa</taxon>
        <taxon>Arthropoda</taxon>
        <taxon>Hexapoda</taxon>
        <taxon>Insecta</taxon>
        <taxon>Pterygota</taxon>
        <taxon>Neoptera</taxon>
        <taxon>Endopterygota</taxon>
        <taxon>Hymenoptera</taxon>
        <taxon>Apocrita</taxon>
        <taxon>Proctotrupomorpha</taxon>
        <taxon>Chalcidoidea</taxon>
        <taxon>Aphelinidae</taxon>
        <taxon>Aphelininae</taxon>
        <taxon>Eretmocerus</taxon>
    </lineage>
</organism>
<dbReference type="Proteomes" id="UP001239111">
    <property type="component" value="Chromosome 1"/>
</dbReference>
<comment type="caution">
    <text evidence="1">The sequence shown here is derived from an EMBL/GenBank/DDBJ whole genome shotgun (WGS) entry which is preliminary data.</text>
</comment>
<keyword evidence="2" id="KW-1185">Reference proteome</keyword>
<gene>
    <name evidence="1" type="ORF">QAD02_017612</name>
</gene>
<dbReference type="EMBL" id="CM056741">
    <property type="protein sequence ID" value="KAJ8681820.1"/>
    <property type="molecule type" value="Genomic_DNA"/>
</dbReference>
<accession>A0ACC2PE28</accession>
<evidence type="ECO:0000313" key="1">
    <source>
        <dbReference type="EMBL" id="KAJ8681820.1"/>
    </source>
</evidence>
<proteinExistence type="predicted"/>
<evidence type="ECO:0000313" key="2">
    <source>
        <dbReference type="Proteomes" id="UP001239111"/>
    </source>
</evidence>
<name>A0ACC2PE28_9HYME</name>
<protein>
    <submittedName>
        <fullName evidence="1">Uncharacterized protein</fullName>
    </submittedName>
</protein>